<accession>A0A381NIH1</accession>
<evidence type="ECO:0000256" key="1">
    <source>
        <dbReference type="SAM" id="Phobius"/>
    </source>
</evidence>
<proteinExistence type="predicted"/>
<feature type="transmembrane region" description="Helical" evidence="1">
    <location>
        <begin position="5"/>
        <end position="22"/>
    </location>
</feature>
<dbReference type="AlphaFoldDB" id="A0A381NIH1"/>
<evidence type="ECO:0000313" key="2">
    <source>
        <dbReference type="EMBL" id="SUZ54199.1"/>
    </source>
</evidence>
<dbReference type="EMBL" id="UINC01000374">
    <property type="protein sequence ID" value="SUZ54199.1"/>
    <property type="molecule type" value="Genomic_DNA"/>
</dbReference>
<organism evidence="2">
    <name type="scientific">marine metagenome</name>
    <dbReference type="NCBI Taxonomy" id="408172"/>
    <lineage>
        <taxon>unclassified sequences</taxon>
        <taxon>metagenomes</taxon>
        <taxon>ecological metagenomes</taxon>
    </lineage>
</organism>
<keyword evidence="1" id="KW-0812">Transmembrane</keyword>
<sequence length="38" mass="4446">MKTRLINAVFFLGLYLAFLSWYDGWGMDPFTAEEIDTL</sequence>
<feature type="non-terminal residue" evidence="2">
    <location>
        <position position="38"/>
    </location>
</feature>
<protein>
    <submittedName>
        <fullName evidence="2">Uncharacterized protein</fullName>
    </submittedName>
</protein>
<reference evidence="2" key="1">
    <citation type="submission" date="2018-05" db="EMBL/GenBank/DDBJ databases">
        <authorList>
            <person name="Lanie J.A."/>
            <person name="Ng W.-L."/>
            <person name="Kazmierczak K.M."/>
            <person name="Andrzejewski T.M."/>
            <person name="Davidsen T.M."/>
            <person name="Wayne K.J."/>
            <person name="Tettelin H."/>
            <person name="Glass J.I."/>
            <person name="Rusch D."/>
            <person name="Podicherti R."/>
            <person name="Tsui H.-C.T."/>
            <person name="Winkler M.E."/>
        </authorList>
    </citation>
    <scope>NUCLEOTIDE SEQUENCE</scope>
</reference>
<keyword evidence="1" id="KW-0472">Membrane</keyword>
<name>A0A381NIH1_9ZZZZ</name>
<keyword evidence="1" id="KW-1133">Transmembrane helix</keyword>
<gene>
    <name evidence="2" type="ORF">METZ01_LOCUS7053</name>
</gene>